<sequence length="290" mass="33445">MLDNLHTSRLQLNGVQYYLRDSQQGEETVLLLHGWPDDGTVWHQQIPALIEAGYRVICPDLPGYGLSEAPPEIERYQLTNLVKDLVTLLEKLNLNKVHCIAHDYGAVLGWQLATDTELLNTYTAMSVGHLAEFLTISLENLQLQWVYFLNIQDIAPQLYLANNGYLFREVLRSHPYGDRIVENALKSAMWKNMQRIEKANPVPEYLLAASTGQLPEPKLINVPTLGIWSERDEFLWESQMKNSGKYISQEWQYISIEQAGHWLMLEQPDRTNQLLLSWLKKHSSRVMSNE</sequence>
<dbReference type="RefSeq" id="WP_144863386.1">
    <property type="nucleotide sequence ID" value="NZ_LR213770.1"/>
</dbReference>
<dbReference type="OrthoDB" id="9773293at2"/>
<dbReference type="PANTHER" id="PTHR43329">
    <property type="entry name" value="EPOXIDE HYDROLASE"/>
    <property type="match status" value="1"/>
</dbReference>
<dbReference type="AlphaFoldDB" id="A0A563W144"/>
<proteinExistence type="predicted"/>
<name>A0A563W144_9CYAN</name>
<keyword evidence="1 3" id="KW-0378">Hydrolase</keyword>
<dbReference type="InterPro" id="IPR000639">
    <property type="entry name" value="Epox_hydrolase-like"/>
</dbReference>
<dbReference type="SUPFAM" id="SSF53474">
    <property type="entry name" value="alpha/beta-Hydrolases"/>
    <property type="match status" value="1"/>
</dbReference>
<dbReference type="InterPro" id="IPR029058">
    <property type="entry name" value="AB_hydrolase_fold"/>
</dbReference>
<gene>
    <name evidence="3" type="ORF">H1P_60036</name>
</gene>
<feature type="domain" description="AB hydrolase-1" evidence="2">
    <location>
        <begin position="28"/>
        <end position="268"/>
    </location>
</feature>
<dbReference type="Proteomes" id="UP000320055">
    <property type="component" value="Unassembled WGS sequence"/>
</dbReference>
<dbReference type="GO" id="GO:0016787">
    <property type="term" value="F:hydrolase activity"/>
    <property type="evidence" value="ECO:0007669"/>
    <property type="project" value="UniProtKB-KW"/>
</dbReference>
<evidence type="ECO:0000313" key="4">
    <source>
        <dbReference type="Proteomes" id="UP000320055"/>
    </source>
</evidence>
<reference evidence="3 4" key="1">
    <citation type="submission" date="2019-01" db="EMBL/GenBank/DDBJ databases">
        <authorList>
            <person name="Brito A."/>
        </authorList>
    </citation>
    <scope>NUCLEOTIDE SEQUENCE [LARGE SCALE GENOMIC DNA]</scope>
    <source>
        <strain evidence="3">1</strain>
    </source>
</reference>
<evidence type="ECO:0000313" key="3">
    <source>
        <dbReference type="EMBL" id="VEP17380.1"/>
    </source>
</evidence>
<accession>A0A563W144</accession>
<dbReference type="Pfam" id="PF00561">
    <property type="entry name" value="Abhydrolase_1"/>
    <property type="match status" value="1"/>
</dbReference>
<dbReference type="InterPro" id="IPR000073">
    <property type="entry name" value="AB_hydrolase_1"/>
</dbReference>
<evidence type="ECO:0000259" key="2">
    <source>
        <dbReference type="Pfam" id="PF00561"/>
    </source>
</evidence>
<keyword evidence="4" id="KW-1185">Reference proteome</keyword>
<dbReference type="PRINTS" id="PR00412">
    <property type="entry name" value="EPOXHYDRLASE"/>
</dbReference>
<evidence type="ECO:0000256" key="1">
    <source>
        <dbReference type="ARBA" id="ARBA00022801"/>
    </source>
</evidence>
<dbReference type="EMBL" id="CAACVJ010000556">
    <property type="protein sequence ID" value="VEP17380.1"/>
    <property type="molecule type" value="Genomic_DNA"/>
</dbReference>
<organism evidence="3 4">
    <name type="scientific">Hyella patelloides LEGE 07179</name>
    <dbReference type="NCBI Taxonomy" id="945734"/>
    <lineage>
        <taxon>Bacteria</taxon>
        <taxon>Bacillati</taxon>
        <taxon>Cyanobacteriota</taxon>
        <taxon>Cyanophyceae</taxon>
        <taxon>Pleurocapsales</taxon>
        <taxon>Hyellaceae</taxon>
        <taxon>Hyella</taxon>
    </lineage>
</organism>
<dbReference type="Gene3D" id="3.40.50.1820">
    <property type="entry name" value="alpha/beta hydrolase"/>
    <property type="match status" value="1"/>
</dbReference>
<protein>
    <submittedName>
        <fullName evidence="3">Putative epoxide hydrolase-related protein</fullName>
    </submittedName>
</protein>